<keyword evidence="4" id="KW-1185">Reference proteome</keyword>
<accession>A0ABY4VYT8</accession>
<keyword evidence="1" id="KW-0472">Membrane</keyword>
<name>A0ABY4VYT8_9PROT</name>
<gene>
    <name evidence="3" type="ORF">NBZ79_13020</name>
</gene>
<feature type="transmembrane region" description="Helical" evidence="1">
    <location>
        <begin position="20"/>
        <end position="44"/>
    </location>
</feature>
<feature type="domain" description="Nucleoside transporter/FeoB GTPase Gate" evidence="2">
    <location>
        <begin position="21"/>
        <end position="120"/>
    </location>
</feature>
<evidence type="ECO:0000313" key="3">
    <source>
        <dbReference type="EMBL" id="USG60096.1"/>
    </source>
</evidence>
<feature type="transmembrane region" description="Helical" evidence="1">
    <location>
        <begin position="258"/>
        <end position="278"/>
    </location>
</feature>
<organism evidence="3 4">
    <name type="scientific">Sneathiella marina</name>
    <dbReference type="NCBI Taxonomy" id="2950108"/>
    <lineage>
        <taxon>Bacteria</taxon>
        <taxon>Pseudomonadati</taxon>
        <taxon>Pseudomonadota</taxon>
        <taxon>Alphaproteobacteria</taxon>
        <taxon>Sneathiellales</taxon>
        <taxon>Sneathiellaceae</taxon>
        <taxon>Sneathiella</taxon>
    </lineage>
</organism>
<evidence type="ECO:0000259" key="2">
    <source>
        <dbReference type="Pfam" id="PF07670"/>
    </source>
</evidence>
<dbReference type="InterPro" id="IPR011642">
    <property type="entry name" value="Gate_dom"/>
</dbReference>
<feature type="transmembrane region" description="Helical" evidence="1">
    <location>
        <begin position="64"/>
        <end position="87"/>
    </location>
</feature>
<keyword evidence="1" id="KW-1133">Transmembrane helix</keyword>
<keyword evidence="1" id="KW-0812">Transmembrane</keyword>
<reference evidence="3" key="1">
    <citation type="submission" date="2022-06" db="EMBL/GenBank/DDBJ databases">
        <title>Sneathiella actinostolidae sp. nov., isolated from a sea anemonein the Western Pacific Ocean.</title>
        <authorList>
            <person name="Wei M.J."/>
        </authorList>
    </citation>
    <scope>NUCLEOTIDE SEQUENCE</scope>
    <source>
        <strain evidence="3">PHK-P5</strain>
    </source>
</reference>
<sequence length="317" mass="34490">MNPLTTAPYFRSLCQRSLTTFWEIFRIMIPIMIALRLAETYGLIQWISPALRPVMAILNLPPEAAIVCLTSILAGLYGALATLPILIGHDLTAAQVTSLCAIMLIAHAIPVEQAIVRKAGGSFWGTTFLRLFAAGLAAFLIDVASKTTGFLSQPQPLDHLQEFARAEASHLDWALSNLMGMGLLFAILTGLLVMMDAFNRIGVTALINRLLAPIMRLSGLDRSVTSITTAGILLGLAYGGGLIIAHGNDPSISRKAKYYALCWLSLCHGLIEDVAIMVAIGGDFWVLFMGRIVLTFALVRTLMLWHQLFPKKQLAQS</sequence>
<dbReference type="Pfam" id="PF07670">
    <property type="entry name" value="Gate"/>
    <property type="match status" value="1"/>
</dbReference>
<protein>
    <submittedName>
        <fullName evidence="3">Nucleoside recognition domain-containing protein</fullName>
    </submittedName>
</protein>
<feature type="transmembrane region" description="Helical" evidence="1">
    <location>
        <begin position="123"/>
        <end position="141"/>
    </location>
</feature>
<evidence type="ECO:0000313" key="4">
    <source>
        <dbReference type="Proteomes" id="UP001056291"/>
    </source>
</evidence>
<dbReference type="EMBL" id="CP098747">
    <property type="protein sequence ID" value="USG60096.1"/>
    <property type="molecule type" value="Genomic_DNA"/>
</dbReference>
<feature type="transmembrane region" description="Helical" evidence="1">
    <location>
        <begin position="93"/>
        <end position="111"/>
    </location>
</feature>
<proteinExistence type="predicted"/>
<feature type="transmembrane region" description="Helical" evidence="1">
    <location>
        <begin position="173"/>
        <end position="194"/>
    </location>
</feature>
<dbReference type="Proteomes" id="UP001056291">
    <property type="component" value="Chromosome"/>
</dbReference>
<feature type="transmembrane region" description="Helical" evidence="1">
    <location>
        <begin position="284"/>
        <end position="305"/>
    </location>
</feature>
<feature type="transmembrane region" description="Helical" evidence="1">
    <location>
        <begin position="224"/>
        <end position="246"/>
    </location>
</feature>
<evidence type="ECO:0000256" key="1">
    <source>
        <dbReference type="SAM" id="Phobius"/>
    </source>
</evidence>
<dbReference type="RefSeq" id="WP_251932903.1">
    <property type="nucleotide sequence ID" value="NZ_CP098747.1"/>
</dbReference>